<feature type="compositionally biased region" description="Low complexity" evidence="1">
    <location>
        <begin position="417"/>
        <end position="444"/>
    </location>
</feature>
<organism evidence="2 3">
    <name type="scientific">Cytospora mali</name>
    <name type="common">Apple Valsa canker fungus</name>
    <name type="synonym">Valsa mali</name>
    <dbReference type="NCBI Taxonomy" id="578113"/>
    <lineage>
        <taxon>Eukaryota</taxon>
        <taxon>Fungi</taxon>
        <taxon>Dikarya</taxon>
        <taxon>Ascomycota</taxon>
        <taxon>Pezizomycotina</taxon>
        <taxon>Sordariomycetes</taxon>
        <taxon>Sordariomycetidae</taxon>
        <taxon>Diaporthales</taxon>
        <taxon>Cytosporaceae</taxon>
        <taxon>Cytospora</taxon>
    </lineage>
</organism>
<feature type="region of interest" description="Disordered" evidence="1">
    <location>
        <begin position="266"/>
        <end position="298"/>
    </location>
</feature>
<accession>A0A194VKZ5</accession>
<evidence type="ECO:0000313" key="2">
    <source>
        <dbReference type="EMBL" id="KUI64829.1"/>
    </source>
</evidence>
<keyword evidence="3" id="KW-1185">Reference proteome</keyword>
<reference evidence="2" key="1">
    <citation type="submission" date="2014-12" db="EMBL/GenBank/DDBJ databases">
        <title>Genome Sequence of Valsa Canker Pathogens Uncovers a Specific Adaption of Colonization on Woody Bark.</title>
        <authorList>
            <person name="Yin Z."/>
            <person name="Liu H."/>
            <person name="Gao X."/>
            <person name="Li Z."/>
            <person name="Song N."/>
            <person name="Ke X."/>
            <person name="Dai Q."/>
            <person name="Wu Y."/>
            <person name="Sun Y."/>
            <person name="Xu J.-R."/>
            <person name="Kang Z.K."/>
            <person name="Wang L."/>
            <person name="Huang L."/>
        </authorList>
    </citation>
    <scope>NUCLEOTIDE SEQUENCE [LARGE SCALE GENOMIC DNA]</scope>
    <source>
        <strain evidence="2">03-8</strain>
    </source>
</reference>
<dbReference type="EMBL" id="CM003098">
    <property type="protein sequence ID" value="KUI64829.1"/>
    <property type="molecule type" value="Genomic_DNA"/>
</dbReference>
<evidence type="ECO:0000313" key="3">
    <source>
        <dbReference type="Proteomes" id="UP000078559"/>
    </source>
</evidence>
<feature type="region of interest" description="Disordered" evidence="1">
    <location>
        <begin position="332"/>
        <end position="356"/>
    </location>
</feature>
<dbReference type="OrthoDB" id="3357341at2759"/>
<proteinExistence type="predicted"/>
<dbReference type="Proteomes" id="UP000078559">
    <property type="component" value="Chromosome 1"/>
</dbReference>
<dbReference type="SMR" id="A0A194VKZ5"/>
<sequence length="541" mass="59958">MLDENLPTFSFQQSSENPLSSIVHFTQNGSEPAPEYVFQRASPSNPAARNKYAVALTDPYAAGVVYAEVVISPEWSQPTLSAAEIRAQQQQNGGAQIAPTPLIPDNFTIQLYDPDQAVSVRFIPGSFTRTDSWEFEMLTQSFKMPSNSQLDRQTQNGEPVADFRPRVMFRWKKDSKLSRDMTCFNVGKSLGKHKSKEPDITVALFKHGRSTTVTVYEPNLQRLDMEDRKGLDIVLVLGAEVIRDLYLAPEKRPDLFNMASGAPLAVATGRRKNSRPSPPPVGPTMSMTGALGQPPQVTQPVMSTANVATHSAARPNANDIDAETERLRAMVEREERERQAERQREERERERRDREEAKRIKKMLDDEEKAKRLRDAEVAKETERLKKLYGTEGQDLPSGRPAVQHQNSNSPPLPQRPQFQALASPPLPQQHPQQHPHQQQHPQQQSPPPPAGGPQFAGPPTRPLSVGPGTTAGPFHSSTLNNLFYRPSGTPPPQSQAGPSRPGRVQGPYLAGSNPAAAVSGFFQKMKDDGKKVSKKKSSQW</sequence>
<name>A0A194VKZ5_CYTMA</name>
<feature type="region of interest" description="Disordered" evidence="1">
    <location>
        <begin position="387"/>
        <end position="513"/>
    </location>
</feature>
<protein>
    <submittedName>
        <fullName evidence="2">Uncharacterized protein</fullName>
    </submittedName>
</protein>
<dbReference type="AlphaFoldDB" id="A0A194VKZ5"/>
<evidence type="ECO:0000256" key="1">
    <source>
        <dbReference type="SAM" id="MobiDB-lite"/>
    </source>
</evidence>
<gene>
    <name evidence="2" type="ORF">VM1G_00902</name>
</gene>